<evidence type="ECO:0000313" key="6">
    <source>
        <dbReference type="EMBL" id="QRZ16229.1"/>
    </source>
</evidence>
<name>A0ABX7JRE9_9RHOB</name>
<dbReference type="InterPro" id="IPR017896">
    <property type="entry name" value="4Fe4S_Fe-S-bd"/>
</dbReference>
<keyword evidence="3" id="KW-0408">Iron</keyword>
<dbReference type="RefSeq" id="WP_205297113.1">
    <property type="nucleotide sequence ID" value="NZ_CP070372.1"/>
</dbReference>
<dbReference type="PANTHER" id="PTHR43687">
    <property type="entry name" value="ADENYLYLSULFATE REDUCTASE, BETA SUBUNIT"/>
    <property type="match status" value="1"/>
</dbReference>
<evidence type="ECO:0000313" key="7">
    <source>
        <dbReference type="Proteomes" id="UP000663629"/>
    </source>
</evidence>
<keyword evidence="7" id="KW-1185">Reference proteome</keyword>
<evidence type="ECO:0000256" key="2">
    <source>
        <dbReference type="ARBA" id="ARBA00022723"/>
    </source>
</evidence>
<evidence type="ECO:0000256" key="4">
    <source>
        <dbReference type="ARBA" id="ARBA00023014"/>
    </source>
</evidence>
<dbReference type="InterPro" id="IPR050572">
    <property type="entry name" value="Fe-S_Ferredoxin"/>
</dbReference>
<keyword evidence="6" id="KW-0614">Plasmid</keyword>
<dbReference type="PANTHER" id="PTHR43687:SF4">
    <property type="entry name" value="BLR5484 PROTEIN"/>
    <property type="match status" value="1"/>
</dbReference>
<evidence type="ECO:0000259" key="5">
    <source>
        <dbReference type="PROSITE" id="PS51379"/>
    </source>
</evidence>
<feature type="domain" description="4Fe-4S ferredoxin-type" evidence="5">
    <location>
        <begin position="1"/>
        <end position="31"/>
    </location>
</feature>
<keyword evidence="2" id="KW-0479">Metal-binding</keyword>
<keyword evidence="1" id="KW-0004">4Fe-4S</keyword>
<dbReference type="EMBL" id="CP070372">
    <property type="protein sequence ID" value="QRZ16229.1"/>
    <property type="molecule type" value="Genomic_DNA"/>
</dbReference>
<organism evidence="6 7">
    <name type="scientific">Paracoccus methylovorus</name>
    <dbReference type="NCBI Taxonomy" id="2812658"/>
    <lineage>
        <taxon>Bacteria</taxon>
        <taxon>Pseudomonadati</taxon>
        <taxon>Pseudomonadota</taxon>
        <taxon>Alphaproteobacteria</taxon>
        <taxon>Rhodobacterales</taxon>
        <taxon>Paracoccaceae</taxon>
        <taxon>Paracoccus</taxon>
    </lineage>
</organism>
<sequence length="115" mass="13217">MIEFILAEACNACGRCVEVCPTAVFDRMPDGLPKIARPGDCQTCFMCELYCREDAIFVGPDAGRIEGFDPQTTHRAGLMGEMRRHHGWDEWDGRYPNQHWRMEEVFLRARHLAAE</sequence>
<dbReference type="PROSITE" id="PS51379">
    <property type="entry name" value="4FE4S_FER_2"/>
    <property type="match status" value="1"/>
</dbReference>
<evidence type="ECO:0000256" key="3">
    <source>
        <dbReference type="ARBA" id="ARBA00023004"/>
    </source>
</evidence>
<protein>
    <submittedName>
        <fullName evidence="6">Ferredoxin family protein</fullName>
    </submittedName>
</protein>
<dbReference type="Proteomes" id="UP000663629">
    <property type="component" value="Plasmid p2"/>
</dbReference>
<dbReference type="Pfam" id="PF13237">
    <property type="entry name" value="Fer4_10"/>
    <property type="match status" value="1"/>
</dbReference>
<accession>A0ABX7JRE9</accession>
<reference evidence="6 7" key="1">
    <citation type="submission" date="2021-02" db="EMBL/GenBank/DDBJ databases">
        <title>Paracoccus methylovroum sp.nov., a new methanol and methylamine utilizing methylotrophic denitrifer.</title>
        <authorList>
            <person name="Timsy T."/>
            <person name="Behrendt U."/>
            <person name="Ulrich A."/>
            <person name="Spanner T."/>
            <person name="Foesel B.U."/>
            <person name="Horn M.A."/>
            <person name="Kolb S."/>
        </authorList>
    </citation>
    <scope>NUCLEOTIDE SEQUENCE [LARGE SCALE GENOMIC DNA]</scope>
    <source>
        <strain evidence="6 7">H4-D09</strain>
        <plasmid evidence="6 7">p2</plasmid>
    </source>
</reference>
<evidence type="ECO:0000256" key="1">
    <source>
        <dbReference type="ARBA" id="ARBA00022485"/>
    </source>
</evidence>
<dbReference type="InterPro" id="IPR017900">
    <property type="entry name" value="4Fe4S_Fe_S_CS"/>
</dbReference>
<proteinExistence type="predicted"/>
<gene>
    <name evidence="6" type="ORF">JWJ88_20900</name>
</gene>
<dbReference type="PROSITE" id="PS00198">
    <property type="entry name" value="4FE4S_FER_1"/>
    <property type="match status" value="1"/>
</dbReference>
<geneLocation type="plasmid" evidence="6 7">
    <name>p2</name>
</geneLocation>
<keyword evidence="4" id="KW-0411">Iron-sulfur</keyword>
<dbReference type="SUPFAM" id="SSF54862">
    <property type="entry name" value="4Fe-4S ferredoxins"/>
    <property type="match status" value="1"/>
</dbReference>
<dbReference type="Gene3D" id="3.30.70.20">
    <property type="match status" value="1"/>
</dbReference>